<feature type="compositionally biased region" description="Basic and acidic residues" evidence="7">
    <location>
        <begin position="71"/>
        <end position="80"/>
    </location>
</feature>
<keyword evidence="11" id="KW-1185">Reference proteome</keyword>
<dbReference type="OrthoDB" id="10263597at2759"/>
<dbReference type="Pfam" id="PF03914">
    <property type="entry name" value="CBF"/>
    <property type="match status" value="1"/>
</dbReference>
<dbReference type="PIRSF" id="PIRSF028977">
    <property type="entry name" value="Nucleolar_complex_p3"/>
    <property type="match status" value="1"/>
</dbReference>
<dbReference type="InterPro" id="IPR016903">
    <property type="entry name" value="Nucleolar_cplx-assoc_3"/>
</dbReference>
<sequence length="820" mass="94640">MRFFCDSMTQKRKKSGGGRVSKVKRSNQVRNKLAKQGKSKSVRNKRKNFSKPVSQHQPQIHHEEEEEESDHGEGMLEMVEKDDLQFLQSAVLNRSYSLLKNIRITEKSKPRSTKKKSKNKEVIEDQYEQSLPELHSGKFMKPLLPIKTKHGLVKREIETDVKEEPLSNKVTSKEKEEKESEEESEDDDMEIELEEKKEEDLSSLSTVELIARREEVLNKRKFMIGVLSSGLLENPQEKIKNFKYLLEMMDEKNPEVQLTVKKLATVSILEVFKDILPGYQLKHFESDGVKLKKDTLILQGYEKTLLTNYKLYLQKLERMLNIIVRKKGSTYIPQKQEVKLAEVAMKCLCELMVSNSYFNFWKNIVQLVVPFLNHRLFPIRETCAKAVKDVFRSDKRGEITLEIVRKINLLVKKKSYSVHEEVLEVLLSLRLKEVNLDREKEDEMKQKKFMNHKQKLLYLSKRERKKSKKLEQLEKELLETKAEESKQSKMKNLTETTKFLFTIYFRILKTAPHSKVLSLTLEGLAKFAHCINIEFYHDLVSVLDGLMLGNEEEGCTLGHREQLHCVQTVFTILSGPGLAINIDPLRFYSHLYKNLLYIGAGKSHQDLPVVLSCLDTVLIRRKKKVSLQRQLAFTKRVGILSLQVLHNGALACLKIIKSMLQINKAVDVLLDPESSIGGGTYFPELDEPEYCNASNSSLWEILFLVNHYHPTVRKYAKHLLQGAPAVGEGALPAELSKMSPEELFHDLDPTQMNFKPPVPLPKQQSTSSRPSKTMILKTINAQKKCEGKLKDVMQDVEISSIDFYGHIFQKRKIAIKKEKT</sequence>
<feature type="compositionally biased region" description="Basic and acidic residues" evidence="7">
    <location>
        <begin position="157"/>
        <end position="178"/>
    </location>
</feature>
<reference evidence="10" key="1">
    <citation type="submission" date="2013-04" db="EMBL/GenBank/DDBJ databases">
        <authorList>
            <person name="Qu J."/>
            <person name="Murali S.C."/>
            <person name="Bandaranaike D."/>
            <person name="Bellair M."/>
            <person name="Blankenburg K."/>
            <person name="Chao H."/>
            <person name="Dinh H."/>
            <person name="Doddapaneni H."/>
            <person name="Downs B."/>
            <person name="Dugan-Rocha S."/>
            <person name="Elkadiri S."/>
            <person name="Gnanaolivu R.D."/>
            <person name="Hernandez B."/>
            <person name="Javaid M."/>
            <person name="Jayaseelan J.C."/>
            <person name="Lee S."/>
            <person name="Li M."/>
            <person name="Ming W."/>
            <person name="Munidasa M."/>
            <person name="Muniz J."/>
            <person name="Nguyen L."/>
            <person name="Ongeri F."/>
            <person name="Osuji N."/>
            <person name="Pu L.-L."/>
            <person name="Puazo M."/>
            <person name="Qu C."/>
            <person name="Quiroz J."/>
            <person name="Raj R."/>
            <person name="Weissenberger G."/>
            <person name="Xin Y."/>
            <person name="Zou X."/>
            <person name="Han Y."/>
            <person name="Richards S."/>
            <person name="Worley K."/>
            <person name="Muzny D."/>
            <person name="Gibbs R."/>
        </authorList>
    </citation>
    <scope>NUCLEOTIDE SEQUENCE</scope>
    <source>
        <strain evidence="10">Sampled in the wild</strain>
    </source>
</reference>
<dbReference type="GO" id="GO:0003682">
    <property type="term" value="F:chromatin binding"/>
    <property type="evidence" value="ECO:0007669"/>
    <property type="project" value="TreeGrafter"/>
</dbReference>
<evidence type="ECO:0000256" key="5">
    <source>
        <dbReference type="PIRNR" id="PIRNR028977"/>
    </source>
</evidence>
<feature type="compositionally biased region" description="Acidic residues" evidence="7">
    <location>
        <begin position="179"/>
        <end position="193"/>
    </location>
</feature>
<keyword evidence="4" id="KW-0539">Nucleus</keyword>
<dbReference type="Pfam" id="PF07540">
    <property type="entry name" value="NOC3p"/>
    <property type="match status" value="1"/>
</dbReference>
<dbReference type="GO" id="GO:0005730">
    <property type="term" value="C:nucleolus"/>
    <property type="evidence" value="ECO:0007669"/>
    <property type="project" value="UniProtKB-SubCell"/>
</dbReference>
<feature type="region of interest" description="Disordered" evidence="7">
    <location>
        <begin position="1"/>
        <end position="80"/>
    </location>
</feature>
<dbReference type="PANTHER" id="PTHR14428:SF5">
    <property type="entry name" value="NUCLEOLAR COMPLEX PROTEIN 3 HOMOLOG"/>
    <property type="match status" value="1"/>
</dbReference>
<dbReference type="Proteomes" id="UP000792457">
    <property type="component" value="Unassembled WGS sequence"/>
</dbReference>
<evidence type="ECO:0000256" key="3">
    <source>
        <dbReference type="ARBA" id="ARBA00023054"/>
    </source>
</evidence>
<evidence type="ECO:0000256" key="7">
    <source>
        <dbReference type="SAM" id="MobiDB-lite"/>
    </source>
</evidence>
<evidence type="ECO:0000259" key="9">
    <source>
        <dbReference type="Pfam" id="PF07540"/>
    </source>
</evidence>
<comment type="subcellular location">
    <subcellularLocation>
        <location evidence="1 5">Nucleus</location>
        <location evidence="1 5">Nucleolus</location>
    </subcellularLocation>
</comment>
<evidence type="ECO:0000313" key="11">
    <source>
        <dbReference type="Proteomes" id="UP000792457"/>
    </source>
</evidence>
<evidence type="ECO:0000256" key="4">
    <source>
        <dbReference type="ARBA" id="ARBA00023242"/>
    </source>
</evidence>
<comment type="caution">
    <text evidence="10">The sequence shown here is derived from an EMBL/GenBank/DDBJ whole genome shotgun (WGS) entry which is preliminary data.</text>
</comment>
<dbReference type="InterPro" id="IPR005612">
    <property type="entry name" value="CCAAT-binding_factor"/>
</dbReference>
<reference evidence="10" key="2">
    <citation type="submission" date="2017-10" db="EMBL/GenBank/DDBJ databases">
        <title>Ladona fulva Genome sequencing and assembly.</title>
        <authorList>
            <person name="Murali S."/>
            <person name="Richards S."/>
            <person name="Bandaranaike D."/>
            <person name="Bellair M."/>
            <person name="Blankenburg K."/>
            <person name="Chao H."/>
            <person name="Dinh H."/>
            <person name="Doddapaneni H."/>
            <person name="Dugan-Rocha S."/>
            <person name="Elkadiri S."/>
            <person name="Gnanaolivu R."/>
            <person name="Hernandez B."/>
            <person name="Skinner E."/>
            <person name="Javaid M."/>
            <person name="Lee S."/>
            <person name="Li M."/>
            <person name="Ming W."/>
            <person name="Munidasa M."/>
            <person name="Muniz J."/>
            <person name="Nguyen L."/>
            <person name="Hughes D."/>
            <person name="Osuji N."/>
            <person name="Pu L.-L."/>
            <person name="Puazo M."/>
            <person name="Qu C."/>
            <person name="Quiroz J."/>
            <person name="Raj R."/>
            <person name="Weissenberger G."/>
            <person name="Xin Y."/>
            <person name="Zou X."/>
            <person name="Han Y."/>
            <person name="Worley K."/>
            <person name="Muzny D."/>
            <person name="Gibbs R."/>
        </authorList>
    </citation>
    <scope>NUCLEOTIDE SEQUENCE</scope>
    <source>
        <strain evidence="10">Sampled in the wild</strain>
    </source>
</reference>
<evidence type="ECO:0000313" key="10">
    <source>
        <dbReference type="EMBL" id="KAG8240441.1"/>
    </source>
</evidence>
<comment type="similarity">
    <text evidence="2 5">Belongs to the CBF/MAK21 family.</text>
</comment>
<feature type="coiled-coil region" evidence="6">
    <location>
        <begin position="463"/>
        <end position="490"/>
    </location>
</feature>
<name>A0A8K0PAV7_LADFU</name>
<organism evidence="10 11">
    <name type="scientific">Ladona fulva</name>
    <name type="common">Scarce chaser dragonfly</name>
    <name type="synonym">Libellula fulva</name>
    <dbReference type="NCBI Taxonomy" id="123851"/>
    <lineage>
        <taxon>Eukaryota</taxon>
        <taxon>Metazoa</taxon>
        <taxon>Ecdysozoa</taxon>
        <taxon>Arthropoda</taxon>
        <taxon>Hexapoda</taxon>
        <taxon>Insecta</taxon>
        <taxon>Pterygota</taxon>
        <taxon>Palaeoptera</taxon>
        <taxon>Odonata</taxon>
        <taxon>Epiprocta</taxon>
        <taxon>Anisoptera</taxon>
        <taxon>Libelluloidea</taxon>
        <taxon>Libellulidae</taxon>
        <taxon>Ladona</taxon>
    </lineage>
</organism>
<feature type="domain" description="Nucleolar complex-associated protein 3 N-terminal" evidence="9">
    <location>
        <begin position="220"/>
        <end position="312"/>
    </location>
</feature>
<keyword evidence="3 6" id="KW-0175">Coiled coil</keyword>
<dbReference type="AlphaFoldDB" id="A0A8K0PAV7"/>
<evidence type="ECO:0000256" key="6">
    <source>
        <dbReference type="SAM" id="Coils"/>
    </source>
</evidence>
<dbReference type="InterPro" id="IPR016024">
    <property type="entry name" value="ARM-type_fold"/>
</dbReference>
<proteinExistence type="inferred from homology"/>
<evidence type="ECO:0000256" key="2">
    <source>
        <dbReference type="ARBA" id="ARBA00007797"/>
    </source>
</evidence>
<dbReference type="SUPFAM" id="SSF48371">
    <property type="entry name" value="ARM repeat"/>
    <property type="match status" value="1"/>
</dbReference>
<protein>
    <recommendedName>
        <fullName evidence="5">Nucleolar complex protein 3 homolog</fullName>
        <shortName evidence="5">NOC3 protein homolog</shortName>
    </recommendedName>
</protein>
<gene>
    <name evidence="10" type="ORF">J437_LFUL003155</name>
</gene>
<accession>A0A8K0PAV7</accession>
<dbReference type="InterPro" id="IPR011501">
    <property type="entry name" value="Noc3_N"/>
</dbReference>
<evidence type="ECO:0000256" key="1">
    <source>
        <dbReference type="ARBA" id="ARBA00004604"/>
    </source>
</evidence>
<feature type="region of interest" description="Disordered" evidence="7">
    <location>
        <begin position="157"/>
        <end position="197"/>
    </location>
</feature>
<dbReference type="EMBL" id="KZ312452">
    <property type="protein sequence ID" value="KAG8240441.1"/>
    <property type="molecule type" value="Genomic_DNA"/>
</dbReference>
<dbReference type="GO" id="GO:0006270">
    <property type="term" value="P:DNA replication initiation"/>
    <property type="evidence" value="ECO:0007669"/>
    <property type="project" value="TreeGrafter"/>
</dbReference>
<dbReference type="PANTHER" id="PTHR14428">
    <property type="entry name" value="NUCLEOLAR COMPLEX PROTEIN 3"/>
    <property type="match status" value="1"/>
</dbReference>
<evidence type="ECO:0000259" key="8">
    <source>
        <dbReference type="Pfam" id="PF03914"/>
    </source>
</evidence>
<feature type="compositionally biased region" description="Basic residues" evidence="7">
    <location>
        <begin position="10"/>
        <end position="49"/>
    </location>
</feature>
<feature type="domain" description="CCAAT-binding factor" evidence="8">
    <location>
        <begin position="563"/>
        <end position="716"/>
    </location>
</feature>